<name>A0ABQ5PVB0_9BACT</name>
<evidence type="ECO:0000313" key="3">
    <source>
        <dbReference type="Proteomes" id="UP001165044"/>
    </source>
</evidence>
<dbReference type="RefSeq" id="WP_285606123.1">
    <property type="nucleotide sequence ID" value="NZ_BSDC01000001.1"/>
</dbReference>
<dbReference type="Proteomes" id="UP001165044">
    <property type="component" value="Unassembled WGS sequence"/>
</dbReference>
<feature type="chain" id="PRO_5046378331" description="YbjN domain-containing protein" evidence="1">
    <location>
        <begin position="24"/>
        <end position="171"/>
    </location>
</feature>
<evidence type="ECO:0000256" key="1">
    <source>
        <dbReference type="SAM" id="SignalP"/>
    </source>
</evidence>
<keyword evidence="3" id="KW-1185">Reference proteome</keyword>
<feature type="signal peptide" evidence="1">
    <location>
        <begin position="1"/>
        <end position="23"/>
    </location>
</feature>
<evidence type="ECO:0000313" key="2">
    <source>
        <dbReference type="EMBL" id="GLH66035.1"/>
    </source>
</evidence>
<keyword evidence="1" id="KW-0732">Signal</keyword>
<evidence type="ECO:0008006" key="4">
    <source>
        <dbReference type="Google" id="ProtNLM"/>
    </source>
</evidence>
<organism evidence="2 3">
    <name type="scientific">Geothrix edaphica</name>
    <dbReference type="NCBI Taxonomy" id="2927976"/>
    <lineage>
        <taxon>Bacteria</taxon>
        <taxon>Pseudomonadati</taxon>
        <taxon>Acidobacteriota</taxon>
        <taxon>Holophagae</taxon>
        <taxon>Holophagales</taxon>
        <taxon>Holophagaceae</taxon>
        <taxon>Geothrix</taxon>
    </lineage>
</organism>
<proteinExistence type="predicted"/>
<gene>
    <name evidence="2" type="ORF">GETHED_03990</name>
</gene>
<reference evidence="2" key="1">
    <citation type="journal article" date="2023" name="Antonie Van Leeuwenhoek">
        <title>Mesoterricola silvestris gen. nov., sp. nov., Mesoterricola sediminis sp. nov., Geothrix oryzae sp. nov., Geothrix edaphica sp. nov., Geothrix rubra sp. nov., and Geothrix limicola sp. nov., six novel members of Acidobacteriota isolated from soils.</title>
        <authorList>
            <person name="Itoh H."/>
            <person name="Sugisawa Y."/>
            <person name="Mise K."/>
            <person name="Xu Z."/>
            <person name="Kuniyasu M."/>
            <person name="Ushijima N."/>
            <person name="Kawano K."/>
            <person name="Kobayashi E."/>
            <person name="Shiratori Y."/>
            <person name="Masuda Y."/>
            <person name="Senoo K."/>
        </authorList>
    </citation>
    <scope>NUCLEOTIDE SEQUENCE</scope>
    <source>
        <strain evidence="2">Red802</strain>
    </source>
</reference>
<protein>
    <recommendedName>
        <fullName evidence="4">YbjN domain-containing protein</fullName>
    </recommendedName>
</protein>
<comment type="caution">
    <text evidence="2">The sequence shown here is derived from an EMBL/GenBank/DDBJ whole genome shotgun (WGS) entry which is preliminary data.</text>
</comment>
<dbReference type="EMBL" id="BSDC01000001">
    <property type="protein sequence ID" value="GLH66035.1"/>
    <property type="molecule type" value="Genomic_DNA"/>
</dbReference>
<sequence length="171" mass="18626">MNRWIATIACAALVLGGSAELPAAPPVQEAPQPALPAVGQSLTDATLLQLLDGLGYAPKKLSKGYLIAIQRESWTYYVQLVLSPDQTKLGMNANLATSANPAALPASVWLALLQDNEDVDPSCFYFNRKQNKLYLHRVLDNHAITSAFLREQIDKFCQNVKSSADDWGAVK</sequence>
<accession>A0ABQ5PVB0</accession>